<dbReference type="Proteomes" id="UP000294292">
    <property type="component" value="Plasmid unnamed"/>
</dbReference>
<dbReference type="OrthoDB" id="2455973at2"/>
<keyword evidence="1" id="KW-0812">Transmembrane</keyword>
<dbReference type="KEGG" id="panc:E2636_18635"/>
<name>A0A4V1ANL3_9BACL</name>
<feature type="transmembrane region" description="Helical" evidence="1">
    <location>
        <begin position="12"/>
        <end position="34"/>
    </location>
</feature>
<dbReference type="RefSeq" id="WP_134211884.1">
    <property type="nucleotide sequence ID" value="NZ_CP038016.1"/>
</dbReference>
<gene>
    <name evidence="2" type="ORF">E2636_18635</name>
</gene>
<dbReference type="AlphaFoldDB" id="A0A4V1ANL3"/>
<keyword evidence="3" id="KW-1185">Reference proteome</keyword>
<keyword evidence="1" id="KW-1133">Transmembrane helix</keyword>
<protein>
    <submittedName>
        <fullName evidence="2">Uncharacterized protein</fullName>
    </submittedName>
</protein>
<dbReference type="GeneID" id="39472571"/>
<reference evidence="2 3" key="1">
    <citation type="submission" date="2019-03" db="EMBL/GenBank/DDBJ databases">
        <title>Complete genome sequence of Paenisporosarcina antarctica CGMCC 1.6503T.</title>
        <authorList>
            <person name="Rong J.-C."/>
            <person name="Chi N.-Y."/>
            <person name="Zhang Q.-F."/>
        </authorList>
    </citation>
    <scope>NUCLEOTIDE SEQUENCE [LARGE SCALE GENOMIC DNA]</scope>
    <source>
        <strain evidence="2 3">CGMCC 1.6503</strain>
        <plasmid evidence="2 3">unnamed</plasmid>
    </source>
</reference>
<geneLocation type="plasmid" evidence="2">
    <name>unnamed</name>
</geneLocation>
<evidence type="ECO:0000313" key="3">
    <source>
        <dbReference type="Proteomes" id="UP000294292"/>
    </source>
</evidence>
<organism evidence="2 3">
    <name type="scientific">Paenisporosarcina antarctica</name>
    <dbReference type="NCBI Taxonomy" id="417367"/>
    <lineage>
        <taxon>Bacteria</taxon>
        <taxon>Bacillati</taxon>
        <taxon>Bacillota</taxon>
        <taxon>Bacilli</taxon>
        <taxon>Bacillales</taxon>
        <taxon>Caryophanaceae</taxon>
        <taxon>Paenisporosarcina</taxon>
    </lineage>
</organism>
<evidence type="ECO:0000256" key="1">
    <source>
        <dbReference type="SAM" id="Phobius"/>
    </source>
</evidence>
<accession>A0A4V1ANL3</accession>
<keyword evidence="2" id="KW-0614">Plasmid</keyword>
<sequence>MHNTTDLLIQSLIFNFFIDLVPLLVVTLIAWLILSKVLKRYELRANEKLMLERENTTLLQKRVDDLNERLVGIEKLLKEVE</sequence>
<dbReference type="EMBL" id="CP038016">
    <property type="protein sequence ID" value="QBP43175.1"/>
    <property type="molecule type" value="Genomic_DNA"/>
</dbReference>
<keyword evidence="1" id="KW-0472">Membrane</keyword>
<evidence type="ECO:0000313" key="2">
    <source>
        <dbReference type="EMBL" id="QBP43175.1"/>
    </source>
</evidence>
<proteinExistence type="predicted"/>